<evidence type="ECO:0000313" key="1">
    <source>
        <dbReference type="EMBL" id="CAB1417814.1"/>
    </source>
</evidence>
<dbReference type="EMBL" id="CADEAL010000286">
    <property type="protein sequence ID" value="CAB1417814.1"/>
    <property type="molecule type" value="Genomic_DNA"/>
</dbReference>
<evidence type="ECO:0000313" key="2">
    <source>
        <dbReference type="Proteomes" id="UP001153269"/>
    </source>
</evidence>
<name>A0A9N7YB20_PLEPL</name>
<dbReference type="Proteomes" id="UP001153269">
    <property type="component" value="Unassembled WGS sequence"/>
</dbReference>
<keyword evidence="2" id="KW-1185">Reference proteome</keyword>
<accession>A0A9N7YB20</accession>
<dbReference type="AlphaFoldDB" id="A0A9N7YB20"/>
<comment type="caution">
    <text evidence="1">The sequence shown here is derived from an EMBL/GenBank/DDBJ whole genome shotgun (WGS) entry which is preliminary data.</text>
</comment>
<gene>
    <name evidence="1" type="ORF">PLEPLA_LOCUS5633</name>
</gene>
<reference evidence="1" key="1">
    <citation type="submission" date="2020-03" db="EMBL/GenBank/DDBJ databases">
        <authorList>
            <person name="Weist P."/>
        </authorList>
    </citation>
    <scope>NUCLEOTIDE SEQUENCE</scope>
</reference>
<protein>
    <submittedName>
        <fullName evidence="1">Uncharacterized protein</fullName>
    </submittedName>
</protein>
<sequence length="80" mass="8777">MITVQGSLLMKQGQLRNNPLSSCAIPETSASSGLNCRCSADHHKKDTCATINKSTTQSSLPQIQANQIKRDRRFKGVFLD</sequence>
<proteinExistence type="predicted"/>
<organism evidence="1 2">
    <name type="scientific">Pleuronectes platessa</name>
    <name type="common">European plaice</name>
    <dbReference type="NCBI Taxonomy" id="8262"/>
    <lineage>
        <taxon>Eukaryota</taxon>
        <taxon>Metazoa</taxon>
        <taxon>Chordata</taxon>
        <taxon>Craniata</taxon>
        <taxon>Vertebrata</taxon>
        <taxon>Euteleostomi</taxon>
        <taxon>Actinopterygii</taxon>
        <taxon>Neopterygii</taxon>
        <taxon>Teleostei</taxon>
        <taxon>Neoteleostei</taxon>
        <taxon>Acanthomorphata</taxon>
        <taxon>Carangaria</taxon>
        <taxon>Pleuronectiformes</taxon>
        <taxon>Pleuronectoidei</taxon>
        <taxon>Pleuronectidae</taxon>
        <taxon>Pleuronectes</taxon>
    </lineage>
</organism>